<dbReference type="Proteomes" id="UP000019373">
    <property type="component" value="Unassembled WGS sequence"/>
</dbReference>
<feature type="compositionally biased region" description="Low complexity" evidence="1">
    <location>
        <begin position="31"/>
        <end position="41"/>
    </location>
</feature>
<dbReference type="EMBL" id="KE721233">
    <property type="protein sequence ID" value="ERF71188.1"/>
    <property type="molecule type" value="Genomic_DNA"/>
</dbReference>
<feature type="region of interest" description="Disordered" evidence="1">
    <location>
        <begin position="1"/>
        <end position="115"/>
    </location>
</feature>
<evidence type="ECO:0000256" key="1">
    <source>
        <dbReference type="SAM" id="MobiDB-lite"/>
    </source>
</evidence>
<dbReference type="RefSeq" id="XP_007803204.1">
    <property type="nucleotide sequence ID" value="XM_007805013.1"/>
</dbReference>
<feature type="region of interest" description="Disordered" evidence="1">
    <location>
        <begin position="210"/>
        <end position="230"/>
    </location>
</feature>
<evidence type="ECO:0000313" key="2">
    <source>
        <dbReference type="EMBL" id="ERF71188.1"/>
    </source>
</evidence>
<reference evidence="3" key="1">
    <citation type="journal article" date="2014" name="BMC Genomics">
        <title>Genome characteristics reveal the impact of lichenization on lichen-forming fungus Endocarpon pusillum Hedwig (Verrucariales, Ascomycota).</title>
        <authorList>
            <person name="Wang Y.-Y."/>
            <person name="Liu B."/>
            <person name="Zhang X.-Y."/>
            <person name="Zhou Q.-M."/>
            <person name="Zhang T."/>
            <person name="Li H."/>
            <person name="Yu Y.-F."/>
            <person name="Zhang X.-L."/>
            <person name="Hao X.-Y."/>
            <person name="Wang M."/>
            <person name="Wang L."/>
            <person name="Wei J.-C."/>
        </authorList>
    </citation>
    <scope>NUCLEOTIDE SEQUENCE [LARGE SCALE GENOMIC DNA]</scope>
    <source>
        <strain evidence="3">Z07020 / HMAS-L-300199</strain>
    </source>
</reference>
<feature type="compositionally biased region" description="Basic and acidic residues" evidence="1">
    <location>
        <begin position="213"/>
        <end position="228"/>
    </location>
</feature>
<feature type="compositionally biased region" description="Pro residues" evidence="1">
    <location>
        <begin position="60"/>
        <end position="71"/>
    </location>
</feature>
<name>U1GGG3_ENDPU</name>
<sequence length="280" mass="30598">MAAAEPNSCADTKEEEERERGTRSAAGENDSPSASTPNSTPAPTPCDLSASGTLSDRLPTPDPTPTPPEHPAPSTQSNSAPSSASTPSENRSDFDSRNILPEGSKRSRMSSRRQNYAAALAQTTELTPFYAAFAAGHEKSGKIDGLHRDTLPAEPRSWKQMTKHKFAAEFKLAADREIQELARRETFKWVNKEAVTAIRIVIFAASATPPKDGMQHDSSGELSAESKGRKSLMPRRAGWVLRNRVMSRAIIRNMKAVASGWAVLHGIRPEVAYVYDQRKR</sequence>
<keyword evidence="3" id="KW-1185">Reference proteome</keyword>
<proteinExistence type="predicted"/>
<dbReference type="GeneID" id="19240964"/>
<feature type="compositionally biased region" description="Low complexity" evidence="1">
    <location>
        <begin position="72"/>
        <end position="88"/>
    </location>
</feature>
<protein>
    <submittedName>
        <fullName evidence="2">Uncharacterized protein</fullName>
    </submittedName>
</protein>
<dbReference type="HOGENOM" id="CLU_994083_0_0_1"/>
<dbReference type="eggNOG" id="KOG0017">
    <property type="taxonomic scope" value="Eukaryota"/>
</dbReference>
<accession>U1GGG3</accession>
<evidence type="ECO:0000313" key="3">
    <source>
        <dbReference type="Proteomes" id="UP000019373"/>
    </source>
</evidence>
<gene>
    <name evidence="2" type="ORF">EPUS_06017</name>
</gene>
<organism evidence="2 3">
    <name type="scientific">Endocarpon pusillum (strain Z07020 / HMAS-L-300199)</name>
    <name type="common">Lichen-forming fungus</name>
    <dbReference type="NCBI Taxonomy" id="1263415"/>
    <lineage>
        <taxon>Eukaryota</taxon>
        <taxon>Fungi</taxon>
        <taxon>Dikarya</taxon>
        <taxon>Ascomycota</taxon>
        <taxon>Pezizomycotina</taxon>
        <taxon>Eurotiomycetes</taxon>
        <taxon>Chaetothyriomycetidae</taxon>
        <taxon>Verrucariales</taxon>
        <taxon>Verrucariaceae</taxon>
        <taxon>Endocarpon</taxon>
    </lineage>
</organism>
<dbReference type="AlphaFoldDB" id="U1GGG3"/>
<dbReference type="OrthoDB" id="4369552at2759"/>